<dbReference type="PANTHER" id="PTHR13634:SF0">
    <property type="entry name" value="RIBOSOME BIOGENESIS PROTEIN BRX1 HOMOLOG"/>
    <property type="match status" value="1"/>
</dbReference>
<dbReference type="PANTHER" id="PTHR13634">
    <property type="entry name" value="RIBOSOME BIOGENESIS PROTEIN BRIX"/>
    <property type="match status" value="1"/>
</dbReference>
<keyword evidence="4" id="KW-1185">Reference proteome</keyword>
<comment type="caution">
    <text evidence="3">The sequence shown here is derived from an EMBL/GenBank/DDBJ whole genome shotgun (WGS) entry which is preliminary data.</text>
</comment>
<organism evidence="3 4">
    <name type="scientific">Mitosporidium daphniae</name>
    <dbReference type="NCBI Taxonomy" id="1485682"/>
    <lineage>
        <taxon>Eukaryota</taxon>
        <taxon>Fungi</taxon>
        <taxon>Fungi incertae sedis</taxon>
        <taxon>Microsporidia</taxon>
        <taxon>Mitosporidium</taxon>
    </lineage>
</organism>
<reference evidence="3 4" key="1">
    <citation type="submission" date="2014-04" db="EMBL/GenBank/DDBJ databases">
        <title>A new species of microsporidia sheds light on the evolution of extreme parasitism.</title>
        <authorList>
            <person name="Haag K.L."/>
            <person name="James T.Y."/>
            <person name="Larsson R."/>
            <person name="Schaer T.M."/>
            <person name="Refardt D."/>
            <person name="Pombert J.-F."/>
            <person name="Ebert D."/>
        </authorList>
    </citation>
    <scope>NUCLEOTIDE SEQUENCE [LARGE SCALE GENOMIC DNA]</scope>
    <source>
        <strain evidence="3 4">UGP3</strain>
        <tissue evidence="3">Spores</tissue>
    </source>
</reference>
<sequence length="133" mass="14741">MDELSFTGNSVRGMCPILSFDSNFDTIDHLKGVKSALLHILKKEDGEADLVEIGPRFVLTLLKIFKSGFHGPTLYNNETFITPTSVQALLRQRGIINSHPDRYLQSKRLDVPRIPVDPLESVFADNAGISASD</sequence>
<dbReference type="Proteomes" id="UP000029725">
    <property type="component" value="Unassembled WGS sequence"/>
</dbReference>
<dbReference type="HOGENOM" id="CLU_1907197_0_0_1"/>
<evidence type="ECO:0000256" key="1">
    <source>
        <dbReference type="ARBA" id="ARBA00004604"/>
    </source>
</evidence>
<dbReference type="VEuPathDB" id="MicrosporidiaDB:DI09_102p30"/>
<proteinExistence type="predicted"/>
<name>A0A098VWF7_9MICR</name>
<accession>A0A098VWF7</accession>
<dbReference type="RefSeq" id="XP_013239655.1">
    <property type="nucleotide sequence ID" value="XM_013384201.1"/>
</dbReference>
<dbReference type="AlphaFoldDB" id="A0A098VWF7"/>
<comment type="subcellular location">
    <subcellularLocation>
        <location evidence="1">Nucleus</location>
        <location evidence="1">Nucleolus</location>
    </subcellularLocation>
</comment>
<keyword evidence="2" id="KW-0690">Ribosome biogenesis</keyword>
<evidence type="ECO:0000313" key="4">
    <source>
        <dbReference type="Proteomes" id="UP000029725"/>
    </source>
</evidence>
<dbReference type="InterPro" id="IPR026532">
    <property type="entry name" value="BRX1"/>
</dbReference>
<protein>
    <submittedName>
        <fullName evidence="3">Ribosome biogenesis protein Brx1</fullName>
    </submittedName>
</protein>
<evidence type="ECO:0000256" key="2">
    <source>
        <dbReference type="ARBA" id="ARBA00022517"/>
    </source>
</evidence>
<dbReference type="GeneID" id="25257891"/>
<dbReference type="OrthoDB" id="1638493at2759"/>
<dbReference type="EMBL" id="JMKJ01000003">
    <property type="protein sequence ID" value="KGG53219.1"/>
    <property type="molecule type" value="Genomic_DNA"/>
</dbReference>
<evidence type="ECO:0000313" key="3">
    <source>
        <dbReference type="EMBL" id="KGG53219.1"/>
    </source>
</evidence>
<gene>
    <name evidence="3" type="ORF">DI09_102p30</name>
</gene>
<dbReference type="GO" id="GO:0003723">
    <property type="term" value="F:RNA binding"/>
    <property type="evidence" value="ECO:0007669"/>
    <property type="project" value="TreeGrafter"/>
</dbReference>
<dbReference type="GO" id="GO:0005730">
    <property type="term" value="C:nucleolus"/>
    <property type="evidence" value="ECO:0007669"/>
    <property type="project" value="UniProtKB-SubCell"/>
</dbReference>
<dbReference type="GO" id="GO:0000027">
    <property type="term" value="P:ribosomal large subunit assembly"/>
    <property type="evidence" value="ECO:0007669"/>
    <property type="project" value="TreeGrafter"/>
</dbReference>